<proteinExistence type="predicted"/>
<dbReference type="SUPFAM" id="SSF52833">
    <property type="entry name" value="Thioredoxin-like"/>
    <property type="match status" value="1"/>
</dbReference>
<evidence type="ECO:0000313" key="3">
    <source>
        <dbReference type="EMBL" id="ADU64935.1"/>
    </source>
</evidence>
<dbReference type="Pfam" id="PF13462">
    <property type="entry name" value="Thioredoxin_4"/>
    <property type="match status" value="1"/>
</dbReference>
<organism evidence="3 4">
    <name type="scientific">Desulfurispirillum indicum (strain ATCC BAA-1389 / DSM 22839 / S5)</name>
    <dbReference type="NCBI Taxonomy" id="653733"/>
    <lineage>
        <taxon>Bacteria</taxon>
        <taxon>Pseudomonadati</taxon>
        <taxon>Chrysiogenota</taxon>
        <taxon>Chrysiogenia</taxon>
        <taxon>Chrysiogenales</taxon>
        <taxon>Chrysiogenaceae</taxon>
        <taxon>Desulfurispirillum</taxon>
    </lineage>
</organism>
<dbReference type="AlphaFoldDB" id="E6W5Z6"/>
<dbReference type="InterPro" id="IPR036249">
    <property type="entry name" value="Thioredoxin-like_sf"/>
</dbReference>
<dbReference type="RefSeq" id="WP_013504824.1">
    <property type="nucleotide sequence ID" value="NC_014836.1"/>
</dbReference>
<dbReference type="Gene3D" id="3.40.30.10">
    <property type="entry name" value="Glutaredoxin"/>
    <property type="match status" value="1"/>
</dbReference>
<dbReference type="OrthoDB" id="9780147at2"/>
<reference evidence="3 4" key="1">
    <citation type="submission" date="2010-12" db="EMBL/GenBank/DDBJ databases">
        <title>Complete sequence of Desulfurispirillum indicum S5.</title>
        <authorList>
            <consortium name="US DOE Joint Genome Institute"/>
            <person name="Lucas S."/>
            <person name="Copeland A."/>
            <person name="Lapidus A."/>
            <person name="Cheng J.-F."/>
            <person name="Goodwin L."/>
            <person name="Pitluck S."/>
            <person name="Chertkov O."/>
            <person name="Held B."/>
            <person name="Detter J.C."/>
            <person name="Han C."/>
            <person name="Tapia R."/>
            <person name="Land M."/>
            <person name="Hauser L."/>
            <person name="Kyrpides N."/>
            <person name="Ivanova N."/>
            <person name="Mikhailova N."/>
            <person name="Haggblom M."/>
            <person name="Rauschenbach I."/>
            <person name="Bini E."/>
            <person name="Woyke T."/>
        </authorList>
    </citation>
    <scope>NUCLEOTIDE SEQUENCE [LARGE SCALE GENOMIC DNA]</scope>
    <source>
        <strain evidence="4">ATCC BAA-1389 / DSM 22839 / S5</strain>
    </source>
</reference>
<protein>
    <submittedName>
        <fullName evidence="3">DSBA oxidoreductase</fullName>
    </submittedName>
</protein>
<dbReference type="InParanoid" id="E6W5Z6"/>
<dbReference type="EMBL" id="CP002432">
    <property type="protein sequence ID" value="ADU64935.1"/>
    <property type="molecule type" value="Genomic_DNA"/>
</dbReference>
<dbReference type="eggNOG" id="COG1651">
    <property type="taxonomic scope" value="Bacteria"/>
</dbReference>
<dbReference type="KEGG" id="din:Selin_0178"/>
<dbReference type="STRING" id="653733.Selin_0178"/>
<dbReference type="InterPro" id="IPR012336">
    <property type="entry name" value="Thioredoxin-like_fold"/>
</dbReference>
<feature type="chain" id="PRO_5003211765" evidence="1">
    <location>
        <begin position="24"/>
        <end position="288"/>
    </location>
</feature>
<evidence type="ECO:0000313" key="4">
    <source>
        <dbReference type="Proteomes" id="UP000002572"/>
    </source>
</evidence>
<dbReference type="HOGENOM" id="CLU_965508_0_0_0"/>
<feature type="domain" description="Thioredoxin-like fold" evidence="2">
    <location>
        <begin position="128"/>
        <end position="287"/>
    </location>
</feature>
<gene>
    <name evidence="3" type="ordered locus">Selin_0178</name>
</gene>
<keyword evidence="4" id="KW-1185">Reference proteome</keyword>
<keyword evidence="1" id="KW-0732">Signal</keyword>
<feature type="signal peptide" evidence="1">
    <location>
        <begin position="1"/>
        <end position="23"/>
    </location>
</feature>
<sequence>MLRSFFFCLMALALASIGTTAVAASLCDPPKAPQTRTAKTLARNLIPYLPDQSCIEINREEALFSGFNYFDLTVRWKDQQGERSQQVIEISDGRYVLGQALDLTDRSDVIAEAKARFAPALEIPLSAEDLAAGNPNASTVVVAFGDYDCGYCAQAYEFLHGKAGNTVAFYTKDFVLFPNSLVQAKVVLAAKRAGVQDIHAVKSGMYSKSMARMTPQQATQAALEAVPAAEREKVKAYLDQHDGQISATIQESTHFARAQGWSGTPVVVINGRVVPGGFNQDVISEMLK</sequence>
<dbReference type="Proteomes" id="UP000002572">
    <property type="component" value="Chromosome"/>
</dbReference>
<name>E6W5Z6_DESIS</name>
<evidence type="ECO:0000259" key="2">
    <source>
        <dbReference type="Pfam" id="PF13462"/>
    </source>
</evidence>
<accession>E6W5Z6</accession>
<evidence type="ECO:0000256" key="1">
    <source>
        <dbReference type="SAM" id="SignalP"/>
    </source>
</evidence>